<comment type="caution">
    <text evidence="1">The sequence shown here is derived from an EMBL/GenBank/DDBJ whole genome shotgun (WGS) entry which is preliminary data.</text>
</comment>
<dbReference type="Proteomes" id="UP000198615">
    <property type="component" value="Unassembled WGS sequence"/>
</dbReference>
<protein>
    <submittedName>
        <fullName evidence="1">Uncharacterized protein</fullName>
    </submittedName>
</protein>
<organism evidence="1 2">
    <name type="scientific">Thalassobaculum litoreum DSM 18839</name>
    <dbReference type="NCBI Taxonomy" id="1123362"/>
    <lineage>
        <taxon>Bacteria</taxon>
        <taxon>Pseudomonadati</taxon>
        <taxon>Pseudomonadota</taxon>
        <taxon>Alphaproteobacteria</taxon>
        <taxon>Rhodospirillales</taxon>
        <taxon>Thalassobaculaceae</taxon>
        <taxon>Thalassobaculum</taxon>
    </lineage>
</organism>
<keyword evidence="2" id="KW-1185">Reference proteome</keyword>
<gene>
    <name evidence="1" type="ORF">SAMN05660686_04450</name>
</gene>
<accession>A0A8G2EWV5</accession>
<reference evidence="1 2" key="1">
    <citation type="submission" date="2016-10" db="EMBL/GenBank/DDBJ databases">
        <authorList>
            <person name="Varghese N."/>
            <person name="Submissions S."/>
        </authorList>
    </citation>
    <scope>NUCLEOTIDE SEQUENCE [LARGE SCALE GENOMIC DNA]</scope>
    <source>
        <strain evidence="1 2">DSM 18839</strain>
    </source>
</reference>
<evidence type="ECO:0000313" key="2">
    <source>
        <dbReference type="Proteomes" id="UP000198615"/>
    </source>
</evidence>
<sequence>MTNYARIIEQDGVQVIAEVVGFDPATKFTPSIAALFVEASEGMVYRAQYLEGEWVPPSEPEPDPEPAPAPPAVITRIQFMQLFSITEQSALRAQGRLAPDHQDFDANFDAFWQMLNDPQLTEVNLGHAMTVTGVNYLESVELIGEGRAAEVLANTAPS</sequence>
<proteinExistence type="predicted"/>
<dbReference type="AlphaFoldDB" id="A0A8G2EWV5"/>
<dbReference type="EMBL" id="FNBW01000017">
    <property type="protein sequence ID" value="SDG44449.1"/>
    <property type="molecule type" value="Genomic_DNA"/>
</dbReference>
<name>A0A8G2EWV5_9PROT</name>
<dbReference type="RefSeq" id="WP_093153904.1">
    <property type="nucleotide sequence ID" value="NZ_FNBW01000017.1"/>
</dbReference>
<evidence type="ECO:0000313" key="1">
    <source>
        <dbReference type="EMBL" id="SDG44449.1"/>
    </source>
</evidence>